<feature type="compositionally biased region" description="Polar residues" evidence="1">
    <location>
        <begin position="205"/>
        <end position="220"/>
    </location>
</feature>
<protein>
    <recommendedName>
        <fullName evidence="2">Tudor-knot domain-containing protein</fullName>
    </recommendedName>
</protein>
<gene>
    <name evidence="3" type="ORF">UJA718_LOCUS29740</name>
</gene>
<feature type="non-terminal residue" evidence="3">
    <location>
        <position position="858"/>
    </location>
</feature>
<feature type="region of interest" description="Disordered" evidence="1">
    <location>
        <begin position="512"/>
        <end position="542"/>
    </location>
</feature>
<reference evidence="3" key="1">
    <citation type="submission" date="2021-02" db="EMBL/GenBank/DDBJ databases">
        <authorList>
            <person name="Nowell W R."/>
        </authorList>
    </citation>
    <scope>NUCLEOTIDE SEQUENCE</scope>
</reference>
<feature type="region of interest" description="Disordered" evidence="1">
    <location>
        <begin position="367"/>
        <end position="390"/>
    </location>
</feature>
<feature type="region of interest" description="Disordered" evidence="1">
    <location>
        <begin position="50"/>
        <end position="324"/>
    </location>
</feature>
<accession>A0A820Z428</accession>
<feature type="compositionally biased region" description="Basic and acidic residues" evidence="1">
    <location>
        <begin position="69"/>
        <end position="78"/>
    </location>
</feature>
<feature type="compositionally biased region" description="Polar residues" evidence="1">
    <location>
        <begin position="165"/>
        <end position="195"/>
    </location>
</feature>
<feature type="compositionally biased region" description="Polar residues" evidence="1">
    <location>
        <begin position="1"/>
        <end position="13"/>
    </location>
</feature>
<feature type="region of interest" description="Disordered" evidence="1">
    <location>
        <begin position="1"/>
        <end position="37"/>
    </location>
</feature>
<organism evidence="3 4">
    <name type="scientific">Rotaria socialis</name>
    <dbReference type="NCBI Taxonomy" id="392032"/>
    <lineage>
        <taxon>Eukaryota</taxon>
        <taxon>Metazoa</taxon>
        <taxon>Spiralia</taxon>
        <taxon>Gnathifera</taxon>
        <taxon>Rotifera</taxon>
        <taxon>Eurotatoria</taxon>
        <taxon>Bdelloidea</taxon>
        <taxon>Philodinida</taxon>
        <taxon>Philodinidae</taxon>
        <taxon>Rotaria</taxon>
    </lineage>
</organism>
<feature type="compositionally biased region" description="Pro residues" evidence="1">
    <location>
        <begin position="737"/>
        <end position="746"/>
    </location>
</feature>
<feature type="compositionally biased region" description="Basic and acidic residues" evidence="1">
    <location>
        <begin position="243"/>
        <end position="254"/>
    </location>
</feature>
<feature type="compositionally biased region" description="Polar residues" evidence="1">
    <location>
        <begin position="51"/>
        <end position="67"/>
    </location>
</feature>
<feature type="compositionally biased region" description="Basic residues" evidence="1">
    <location>
        <begin position="773"/>
        <end position="782"/>
    </location>
</feature>
<dbReference type="Gene3D" id="2.30.30.140">
    <property type="match status" value="1"/>
</dbReference>
<dbReference type="Pfam" id="PF11717">
    <property type="entry name" value="Tudor-knot"/>
    <property type="match status" value="1"/>
</dbReference>
<evidence type="ECO:0000313" key="4">
    <source>
        <dbReference type="Proteomes" id="UP000663873"/>
    </source>
</evidence>
<dbReference type="InterPro" id="IPR016197">
    <property type="entry name" value="Chromo-like_dom_sf"/>
</dbReference>
<evidence type="ECO:0000313" key="3">
    <source>
        <dbReference type="EMBL" id="CAF4557344.1"/>
    </source>
</evidence>
<evidence type="ECO:0000259" key="2">
    <source>
        <dbReference type="Pfam" id="PF11717"/>
    </source>
</evidence>
<name>A0A820Z428_9BILA</name>
<feature type="compositionally biased region" description="Acidic residues" evidence="1">
    <location>
        <begin position="653"/>
        <end position="662"/>
    </location>
</feature>
<feature type="compositionally biased region" description="Polar residues" evidence="1">
    <location>
        <begin position="228"/>
        <end position="240"/>
    </location>
</feature>
<feature type="compositionally biased region" description="Polar residues" evidence="1">
    <location>
        <begin position="99"/>
        <end position="134"/>
    </location>
</feature>
<evidence type="ECO:0000256" key="1">
    <source>
        <dbReference type="SAM" id="MobiDB-lite"/>
    </source>
</evidence>
<comment type="caution">
    <text evidence="3">The sequence shown here is derived from an EMBL/GenBank/DDBJ whole genome shotgun (WGS) entry which is preliminary data.</text>
</comment>
<dbReference type="Proteomes" id="UP000663873">
    <property type="component" value="Unassembled WGS sequence"/>
</dbReference>
<feature type="compositionally biased region" description="Low complexity" evidence="1">
    <location>
        <begin position="747"/>
        <end position="757"/>
    </location>
</feature>
<keyword evidence="4" id="KW-1185">Reference proteome</keyword>
<dbReference type="EMBL" id="CAJOBP010009749">
    <property type="protein sequence ID" value="CAF4557344.1"/>
    <property type="molecule type" value="Genomic_DNA"/>
</dbReference>
<feature type="compositionally biased region" description="Polar residues" evidence="1">
    <location>
        <begin position="367"/>
        <end position="380"/>
    </location>
</feature>
<feature type="region of interest" description="Disordered" evidence="1">
    <location>
        <begin position="640"/>
        <end position="671"/>
    </location>
</feature>
<feature type="compositionally biased region" description="Low complexity" evidence="1">
    <location>
        <begin position="640"/>
        <end position="652"/>
    </location>
</feature>
<dbReference type="AlphaFoldDB" id="A0A820Z428"/>
<feature type="compositionally biased region" description="Pro residues" evidence="1">
    <location>
        <begin position="300"/>
        <end position="309"/>
    </location>
</feature>
<feature type="domain" description="Tudor-knot" evidence="2">
    <location>
        <begin position="452"/>
        <end position="497"/>
    </location>
</feature>
<feature type="compositionally biased region" description="Basic residues" evidence="1">
    <location>
        <begin position="840"/>
        <end position="851"/>
    </location>
</feature>
<feature type="compositionally biased region" description="Polar residues" evidence="1">
    <location>
        <begin position="21"/>
        <end position="37"/>
    </location>
</feature>
<feature type="compositionally biased region" description="Polar residues" evidence="1">
    <location>
        <begin position="805"/>
        <end position="839"/>
    </location>
</feature>
<dbReference type="SUPFAM" id="SSF54160">
    <property type="entry name" value="Chromo domain-like"/>
    <property type="match status" value="1"/>
</dbReference>
<sequence length="858" mass="94573">IPKKVNQISSSTAIKPDVKKVSTNNKPTVSSANDSKQSKLTITIPIAKSKTAPSTNVQQVKKTNVISSAKDEKKKVSDTKSVPIKTEPKTIVSSSSSSLNKKTVISTQKTSQLTKANQKQSSNSTTVNKPSSTVLPFKPKTVQSQTSTNNNNNNNNNTKERSGLTKPTSSSVESRQIKQSKINSSSVKAISQERSLSAPVKKTKPTINEETITKPISSAASMKIPKISANNDSMKKSTATLDKIPKKQVSKETTVKVTKTQDNTPLNKSNHDQPTKAHSPSPTRPVVPEPLKPTVVRDPSPLPLTPVSPSPSHRNSLSSISDEPITSTILPNSISSLQSISSSNETTPEIKPIETSLLVQSISILSTKESTDNEMPSLNPNKRPHSDETSELINISDISEPLTPSKRLRRSISSQESIETFSTDQPSLIDYISANRNTQLTYEDISINDVLLVTWGTQGTKQYPARCIEKNDEKKELLVHYTGWNSRHDEWIKLDRVIERKDSTNANTVFQQRPRRTSQINSVRQHLDSTNSTNSIEQNNQPQITNSLIVDISSSSATIDDDEQNKIQKTISIEKPKIEESDIDDNSQGQSEMWNHVETISSTEDDALSCSSTTTRANQLDLNALPIEEIANIRRSISTTNNENNLSTNSEFESPDEIDNETESTRDDDQIQSIIPKRRQSRAASSANKVDPTLNLKVEQIEEIPPLSSDIHEHSHQYPLYVKEETIDSTSVDPQSFQPPPLPPPTSLLIDSILPSTNILPSPPATATGNRRASVRQQKRRSLREPSSTKDSSLSAKKKKLDNGNIINTDMGTDYMSNIDQTSTRSNSTDQQFTESTTGKRYRPPVRRGGKRSANQQG</sequence>
<feature type="region of interest" description="Disordered" evidence="1">
    <location>
        <begin position="729"/>
        <end position="858"/>
    </location>
</feature>
<feature type="compositionally biased region" description="Pro residues" evidence="1">
    <location>
        <begin position="282"/>
        <end position="291"/>
    </location>
</feature>
<proteinExistence type="predicted"/>
<feature type="compositionally biased region" description="Low complexity" evidence="1">
    <location>
        <begin position="310"/>
        <end position="321"/>
    </location>
</feature>
<dbReference type="InterPro" id="IPR025995">
    <property type="entry name" value="Tudor-knot"/>
</dbReference>